<organism evidence="2 3">
    <name type="scientific">Ulvibacterium marinum</name>
    <dbReference type="NCBI Taxonomy" id="2419782"/>
    <lineage>
        <taxon>Bacteria</taxon>
        <taxon>Pseudomonadati</taxon>
        <taxon>Bacteroidota</taxon>
        <taxon>Flavobacteriia</taxon>
        <taxon>Flavobacteriales</taxon>
        <taxon>Flavobacteriaceae</taxon>
        <taxon>Ulvibacterium</taxon>
    </lineage>
</organism>
<dbReference type="InterPro" id="IPR010496">
    <property type="entry name" value="AL/BT2_dom"/>
</dbReference>
<reference evidence="2 3" key="1">
    <citation type="submission" date="2018-10" db="EMBL/GenBank/DDBJ databases">
        <title>Ulvibacterium marinum gen. nov., sp. nov., a novel marine bacterium of the family Flavobacteriaceae, isolated from a culture of the green alga Ulva prolifera.</title>
        <authorList>
            <person name="Zhang Z."/>
        </authorList>
    </citation>
    <scope>NUCLEOTIDE SEQUENCE [LARGE SCALE GENOMIC DNA]</scope>
    <source>
        <strain evidence="2 3">CCMM003</strain>
    </source>
</reference>
<feature type="domain" description="3-keto-alpha-glucoside-1,2-lyase/3-keto-2-hydroxy-glucal hydratase" evidence="1">
    <location>
        <begin position="26"/>
        <end position="198"/>
    </location>
</feature>
<dbReference type="OrthoDB" id="1430606at2"/>
<evidence type="ECO:0000259" key="1">
    <source>
        <dbReference type="Pfam" id="PF06439"/>
    </source>
</evidence>
<gene>
    <name evidence="2" type="ORF">D7Z94_20815</name>
</gene>
<evidence type="ECO:0000313" key="3">
    <source>
        <dbReference type="Proteomes" id="UP000276603"/>
    </source>
</evidence>
<comment type="caution">
    <text evidence="2">The sequence shown here is derived from an EMBL/GenBank/DDBJ whole genome shotgun (WGS) entry which is preliminary data.</text>
</comment>
<dbReference type="AlphaFoldDB" id="A0A3B0BYA9"/>
<accession>A0A3B0BYA9</accession>
<dbReference type="RefSeq" id="WP_120713553.1">
    <property type="nucleotide sequence ID" value="NZ_RBCJ01000004.1"/>
</dbReference>
<keyword evidence="3" id="KW-1185">Reference proteome</keyword>
<dbReference type="EMBL" id="RBCJ01000004">
    <property type="protein sequence ID" value="RKN78645.1"/>
    <property type="molecule type" value="Genomic_DNA"/>
</dbReference>
<dbReference type="Proteomes" id="UP000276603">
    <property type="component" value="Unassembled WGS sequence"/>
</dbReference>
<name>A0A3B0BYA9_9FLAO</name>
<dbReference type="GO" id="GO:0016787">
    <property type="term" value="F:hydrolase activity"/>
    <property type="evidence" value="ECO:0007669"/>
    <property type="project" value="InterPro"/>
</dbReference>
<dbReference type="Gene3D" id="2.60.120.560">
    <property type="entry name" value="Exo-inulinase, domain 1"/>
    <property type="match status" value="1"/>
</dbReference>
<sequence length="201" mass="22884">MKSMYSLICTLMFVVMNFGQGTDYEMETIFNGTDLNKWQVPDNNVWWRIDGEALWAKSDPDQKGSILWTKKEYEDFVVQLDFKFGEGTIDSGIFMRGEDEKNVQIQIGISGSLKRDMTGSPYVPKSGYPVEADGVKELLRMDGWNTIKAMTIGNSYKVWLNGEEVMNYILEEANLKGPVGLQLHPGREMTIQFKNISIAEL</sequence>
<dbReference type="Pfam" id="PF06439">
    <property type="entry name" value="3keto-disac_hyd"/>
    <property type="match status" value="1"/>
</dbReference>
<evidence type="ECO:0000313" key="2">
    <source>
        <dbReference type="EMBL" id="RKN78645.1"/>
    </source>
</evidence>
<proteinExistence type="predicted"/>
<protein>
    <submittedName>
        <fullName evidence="2">DUF1080 domain-containing protein</fullName>
    </submittedName>
</protein>